<dbReference type="InterPro" id="IPR001764">
    <property type="entry name" value="Glyco_hydro_3_N"/>
</dbReference>
<keyword evidence="5" id="KW-0326">Glycosidase</keyword>
<dbReference type="GO" id="GO:0004563">
    <property type="term" value="F:beta-N-acetylhexosaminidase activity"/>
    <property type="evidence" value="ECO:0007669"/>
    <property type="project" value="UniProtKB-EC"/>
</dbReference>
<dbReference type="Pfam" id="PF00933">
    <property type="entry name" value="Glyco_hydro_3"/>
    <property type="match status" value="1"/>
</dbReference>
<evidence type="ECO:0000256" key="4">
    <source>
        <dbReference type="ARBA" id="ARBA00022801"/>
    </source>
</evidence>
<dbReference type="GO" id="GO:0005975">
    <property type="term" value="P:carbohydrate metabolic process"/>
    <property type="evidence" value="ECO:0007669"/>
    <property type="project" value="InterPro"/>
</dbReference>
<feature type="region of interest" description="Disordered" evidence="6">
    <location>
        <begin position="35"/>
        <end position="62"/>
    </location>
</feature>
<dbReference type="InterPro" id="IPR017853">
    <property type="entry name" value="GH"/>
</dbReference>
<reference evidence="9" key="1">
    <citation type="submission" date="2016-09" db="EMBL/GenBank/DDBJ databases">
        <authorList>
            <person name="Gulvik C.A."/>
        </authorList>
    </citation>
    <scope>NUCLEOTIDE SEQUENCE [LARGE SCALE GENOMIC DNA]</scope>
    <source>
        <strain evidence="9">LMG 8895</strain>
    </source>
</reference>
<dbReference type="InterPro" id="IPR036962">
    <property type="entry name" value="Glyco_hydro_3_N_sf"/>
</dbReference>
<evidence type="ECO:0000256" key="6">
    <source>
        <dbReference type="SAM" id="MobiDB-lite"/>
    </source>
</evidence>
<comment type="similarity">
    <text evidence="2">Belongs to the glycosyl hydrolase 3 family.</text>
</comment>
<dbReference type="PROSITE" id="PS00775">
    <property type="entry name" value="GLYCOSYL_HYDROL_F3"/>
    <property type="match status" value="1"/>
</dbReference>
<name>A0A1E5GHU9_9ENTE</name>
<protein>
    <recommendedName>
        <fullName evidence="3">beta-N-acetylhexosaminidase</fullName>
        <ecNumber evidence="3">3.2.1.52</ecNumber>
    </recommendedName>
</protein>
<proteinExistence type="inferred from homology"/>
<gene>
    <name evidence="8" type="ORF">BCR25_06740</name>
</gene>
<dbReference type="PANTHER" id="PTHR30480">
    <property type="entry name" value="BETA-HEXOSAMINIDASE-RELATED"/>
    <property type="match status" value="1"/>
</dbReference>
<evidence type="ECO:0000259" key="7">
    <source>
        <dbReference type="Pfam" id="PF00933"/>
    </source>
</evidence>
<dbReference type="PANTHER" id="PTHR30480:SF13">
    <property type="entry name" value="BETA-HEXOSAMINIDASE"/>
    <property type="match status" value="1"/>
</dbReference>
<dbReference type="EMBL" id="MIJY01000034">
    <property type="protein sequence ID" value="OEG12237.1"/>
    <property type="molecule type" value="Genomic_DNA"/>
</dbReference>
<keyword evidence="4" id="KW-0378">Hydrolase</keyword>
<feature type="compositionally biased region" description="Basic and acidic residues" evidence="6">
    <location>
        <begin position="48"/>
        <end position="62"/>
    </location>
</feature>
<dbReference type="Gene3D" id="3.20.20.300">
    <property type="entry name" value="Glycoside hydrolase, family 3, N-terminal domain"/>
    <property type="match status" value="1"/>
</dbReference>
<comment type="catalytic activity">
    <reaction evidence="1">
        <text>Hydrolysis of terminal non-reducing N-acetyl-D-hexosamine residues in N-acetyl-beta-D-hexosaminides.</text>
        <dbReference type="EC" id="3.2.1.52"/>
    </reaction>
</comment>
<evidence type="ECO:0000256" key="1">
    <source>
        <dbReference type="ARBA" id="ARBA00001231"/>
    </source>
</evidence>
<dbReference type="GO" id="GO:0009254">
    <property type="term" value="P:peptidoglycan turnover"/>
    <property type="evidence" value="ECO:0007669"/>
    <property type="project" value="TreeGrafter"/>
</dbReference>
<evidence type="ECO:0000256" key="3">
    <source>
        <dbReference type="ARBA" id="ARBA00012663"/>
    </source>
</evidence>
<dbReference type="InterPro" id="IPR019800">
    <property type="entry name" value="Glyco_hydro_3_AS"/>
</dbReference>
<dbReference type="EC" id="3.2.1.52" evidence="3"/>
<dbReference type="Proteomes" id="UP000095094">
    <property type="component" value="Unassembled WGS sequence"/>
</dbReference>
<dbReference type="SUPFAM" id="SSF51445">
    <property type="entry name" value="(Trans)glycosidases"/>
    <property type="match status" value="1"/>
</dbReference>
<keyword evidence="9" id="KW-1185">Reference proteome</keyword>
<comment type="caution">
    <text evidence="8">The sequence shown here is derived from an EMBL/GenBank/DDBJ whole genome shotgun (WGS) entry which is preliminary data.</text>
</comment>
<evidence type="ECO:0000256" key="5">
    <source>
        <dbReference type="ARBA" id="ARBA00023295"/>
    </source>
</evidence>
<dbReference type="InterPro" id="IPR050226">
    <property type="entry name" value="NagZ_Beta-hexosaminidase"/>
</dbReference>
<organism evidence="8 9">
    <name type="scientific">Enterococcus termitis</name>
    <dbReference type="NCBI Taxonomy" id="332950"/>
    <lineage>
        <taxon>Bacteria</taxon>
        <taxon>Bacillati</taxon>
        <taxon>Bacillota</taxon>
        <taxon>Bacilli</taxon>
        <taxon>Lactobacillales</taxon>
        <taxon>Enterococcaceae</taxon>
        <taxon>Enterococcus</taxon>
    </lineage>
</organism>
<sequence length="398" mass="43735">MNHKKTLISASLILLIIFGISLGVILLVNQQTDKVENEKNSQTSNSDRTTHSTPKEPAAKTQKELLHSMIESMSLEEKVGQLFLARVPVEGQIESIQTNHLGGYLLFGRDVEMETPETLKEKIAAYQAASKVPLFIASDEEGGTVSRLSLGANLVPKPFQSPQEIYRESGLAGIRKDVQQKAAIFHEYGIQGGLFPDADVATDPEAFIYERTLGLDAQKTSEYIKETVTELKQQKIASTLKHFPGYGNNRDSHVEIVYDSRSIEELRSNDFLPFQAGIAAGADSVLVSHTIVTSIDEAMPASISKPVHDLLRNELGFQGVIMTDDMDMAGLANFISQEEAGLAALQAGNDMILSSSFQEQIPFVVQAIKQGTYTEEAVDQSVYRVLKMKMDLGVIDQK</sequence>
<dbReference type="AlphaFoldDB" id="A0A1E5GHU9"/>
<evidence type="ECO:0000313" key="8">
    <source>
        <dbReference type="EMBL" id="OEG12237.1"/>
    </source>
</evidence>
<evidence type="ECO:0000313" key="9">
    <source>
        <dbReference type="Proteomes" id="UP000095094"/>
    </source>
</evidence>
<accession>A0A1E5GHU9</accession>
<evidence type="ECO:0000256" key="2">
    <source>
        <dbReference type="ARBA" id="ARBA00005336"/>
    </source>
</evidence>
<feature type="domain" description="Glycoside hydrolase family 3 N-terminal" evidence="7">
    <location>
        <begin position="75"/>
        <end position="387"/>
    </location>
</feature>